<accession>A0A9N9ALZ4</accession>
<dbReference type="Proteomes" id="UP000789706">
    <property type="component" value="Unassembled WGS sequence"/>
</dbReference>
<keyword evidence="2" id="KW-1185">Reference proteome</keyword>
<organism evidence="1 2">
    <name type="scientific">Diversispora eburnea</name>
    <dbReference type="NCBI Taxonomy" id="1213867"/>
    <lineage>
        <taxon>Eukaryota</taxon>
        <taxon>Fungi</taxon>
        <taxon>Fungi incertae sedis</taxon>
        <taxon>Mucoromycota</taxon>
        <taxon>Glomeromycotina</taxon>
        <taxon>Glomeromycetes</taxon>
        <taxon>Diversisporales</taxon>
        <taxon>Diversisporaceae</taxon>
        <taxon>Diversispora</taxon>
    </lineage>
</organism>
<sequence>MEMVFEIGKEIVTKSVQLLGLITKNLFQDVSREKNVNIAGELWN</sequence>
<protein>
    <submittedName>
        <fullName evidence="1">8951_t:CDS:1</fullName>
    </submittedName>
</protein>
<reference evidence="1" key="1">
    <citation type="submission" date="2021-06" db="EMBL/GenBank/DDBJ databases">
        <authorList>
            <person name="Kallberg Y."/>
            <person name="Tangrot J."/>
            <person name="Rosling A."/>
        </authorList>
    </citation>
    <scope>NUCLEOTIDE SEQUENCE</scope>
    <source>
        <strain evidence="1">AZ414A</strain>
    </source>
</reference>
<evidence type="ECO:0000313" key="2">
    <source>
        <dbReference type="Proteomes" id="UP000789706"/>
    </source>
</evidence>
<evidence type="ECO:0000313" key="1">
    <source>
        <dbReference type="EMBL" id="CAG8532793.1"/>
    </source>
</evidence>
<gene>
    <name evidence="1" type="ORF">DEBURN_LOCUS6224</name>
</gene>
<dbReference type="AlphaFoldDB" id="A0A9N9ALZ4"/>
<comment type="caution">
    <text evidence="1">The sequence shown here is derived from an EMBL/GenBank/DDBJ whole genome shotgun (WGS) entry which is preliminary data.</text>
</comment>
<proteinExistence type="predicted"/>
<name>A0A9N9ALZ4_9GLOM</name>
<dbReference type="EMBL" id="CAJVPK010000621">
    <property type="protein sequence ID" value="CAG8532793.1"/>
    <property type="molecule type" value="Genomic_DNA"/>
</dbReference>